<dbReference type="RefSeq" id="WP_156734244.1">
    <property type="nucleotide sequence ID" value="NZ_CP045008.1"/>
</dbReference>
<accession>A0ABX6JRR0</accession>
<name>A0ABX6JRR0_9GAMM</name>
<dbReference type="Proteomes" id="UP000501338">
    <property type="component" value="Chromosome"/>
</dbReference>
<dbReference type="EMBL" id="CP047340">
    <property type="protein sequence ID" value="QIF91877.1"/>
    <property type="molecule type" value="Genomic_DNA"/>
</dbReference>
<sequence length="337" mass="37578">MDGESSIKITNPSELLEILDKIKLGQQINIDQIDLSDLAIVKIKAYGEGDQFSGQLTSSICSGLRDFHTELLKVYCIIRYGSDNLRYLKDSEKEALEVIFKIDPGCTQILVEMKEFIIACGDAFKKVTEGMNGNLKATCYIATVLTVAGYFAFDNYSDRRTNLEATQTEASTQIEHQRILKDAVIEALQVNGEKPPMIDEIEAKSSQAYEKALKPLSNADKIEIHSAGKESVLDNKELNEFIANPTPKLETNESTKILEIEGIKRSPEKLTVTCSERGSDISFTLYVDLSFINQTEIDILFEAFKKNKPVSVQGSYKERSGLIERANASTITVYQSN</sequence>
<evidence type="ECO:0000313" key="2">
    <source>
        <dbReference type="Proteomes" id="UP000501338"/>
    </source>
</evidence>
<organism evidence="1 2">
    <name type="scientific">Proteus terrae subsp. cibarius</name>
    <dbReference type="NCBI Taxonomy" id="626774"/>
    <lineage>
        <taxon>Bacteria</taxon>
        <taxon>Pseudomonadati</taxon>
        <taxon>Pseudomonadota</taxon>
        <taxon>Gammaproteobacteria</taxon>
        <taxon>Enterobacterales</taxon>
        <taxon>Morganellaceae</taxon>
        <taxon>Proteus</taxon>
    </lineage>
</organism>
<evidence type="ECO:0000313" key="1">
    <source>
        <dbReference type="EMBL" id="QIF91877.1"/>
    </source>
</evidence>
<proteinExistence type="predicted"/>
<reference evidence="1 2" key="1">
    <citation type="submission" date="2020-01" db="EMBL/GenBank/DDBJ databases">
        <title>The genomic epidemiology of tigecycline resistance gene tet(X) variants in a swine farm in China.</title>
        <authorList>
            <person name="Peng K."/>
            <person name="Li R."/>
        </authorList>
    </citation>
    <scope>NUCLEOTIDE SEQUENCE [LARGE SCALE GENOMIC DNA]</scope>
    <source>
        <strain evidence="1 2">ZF1</strain>
    </source>
</reference>
<protein>
    <submittedName>
        <fullName evidence="1">Uncharacterized protein</fullName>
    </submittedName>
</protein>
<keyword evidence="2" id="KW-1185">Reference proteome</keyword>
<gene>
    <name evidence="1" type="ORF">GTH23_18475</name>
</gene>